<dbReference type="PANTHER" id="PTHR21661">
    <property type="entry name" value="EPOXIDE HYDROLASE 1-RELATED"/>
    <property type="match status" value="1"/>
</dbReference>
<keyword evidence="6" id="KW-1185">Reference proteome</keyword>
<name>A0A1Q8RKS5_9PEZI</name>
<comment type="caution">
    <text evidence="5">The sequence shown here is derived from an EMBL/GenBank/DDBJ whole genome shotgun (WGS) entry which is preliminary data.</text>
</comment>
<evidence type="ECO:0000256" key="3">
    <source>
        <dbReference type="SAM" id="MobiDB-lite"/>
    </source>
</evidence>
<evidence type="ECO:0000259" key="4">
    <source>
        <dbReference type="Pfam" id="PF06441"/>
    </source>
</evidence>
<dbReference type="InterPro" id="IPR029058">
    <property type="entry name" value="AB_hydrolase_fold"/>
</dbReference>
<feature type="region of interest" description="Disordered" evidence="3">
    <location>
        <begin position="468"/>
        <end position="535"/>
    </location>
</feature>
<gene>
    <name evidence="5" type="ORF">CCHL11_03902</name>
</gene>
<dbReference type="EMBL" id="MPGH01000185">
    <property type="protein sequence ID" value="OLN84924.1"/>
    <property type="molecule type" value="Genomic_DNA"/>
</dbReference>
<proteinExistence type="inferred from homology"/>
<accession>A0A1Q8RKS5</accession>
<dbReference type="GO" id="GO:0097176">
    <property type="term" value="P:epoxide metabolic process"/>
    <property type="evidence" value="ECO:0007669"/>
    <property type="project" value="TreeGrafter"/>
</dbReference>
<dbReference type="PANTHER" id="PTHR21661:SF71">
    <property type="entry name" value="EPOXIDE HYDROLASE N-TERMINAL DOMAIN-CONTAINING PROTEIN"/>
    <property type="match status" value="1"/>
</dbReference>
<dbReference type="STRING" id="708187.A0A1Q8RKS5"/>
<feature type="compositionally biased region" description="Basic and acidic residues" evidence="3">
    <location>
        <begin position="497"/>
        <end position="514"/>
    </location>
</feature>
<evidence type="ECO:0000313" key="5">
    <source>
        <dbReference type="EMBL" id="OLN84924.1"/>
    </source>
</evidence>
<dbReference type="OrthoDB" id="7130006at2759"/>
<evidence type="ECO:0000313" key="6">
    <source>
        <dbReference type="Proteomes" id="UP000186583"/>
    </source>
</evidence>
<dbReference type="InterPro" id="IPR010497">
    <property type="entry name" value="Epoxide_hydro_N"/>
</dbReference>
<feature type="domain" description="Epoxide hydrolase N-terminal" evidence="4">
    <location>
        <begin position="16"/>
        <end position="127"/>
    </location>
</feature>
<organism evidence="5 6">
    <name type="scientific">Colletotrichum chlorophyti</name>
    <dbReference type="NCBI Taxonomy" id="708187"/>
    <lineage>
        <taxon>Eukaryota</taxon>
        <taxon>Fungi</taxon>
        <taxon>Dikarya</taxon>
        <taxon>Ascomycota</taxon>
        <taxon>Pezizomycotina</taxon>
        <taxon>Sordariomycetes</taxon>
        <taxon>Hypocreomycetidae</taxon>
        <taxon>Glomerellales</taxon>
        <taxon>Glomerellaceae</taxon>
        <taxon>Colletotrichum</taxon>
    </lineage>
</organism>
<dbReference type="Gene3D" id="3.40.50.1820">
    <property type="entry name" value="alpha/beta hydrolase"/>
    <property type="match status" value="1"/>
</dbReference>
<evidence type="ECO:0000256" key="2">
    <source>
        <dbReference type="ARBA" id="ARBA00022801"/>
    </source>
</evidence>
<dbReference type="GO" id="GO:0004301">
    <property type="term" value="F:epoxide hydrolase activity"/>
    <property type="evidence" value="ECO:0007669"/>
    <property type="project" value="TreeGrafter"/>
</dbReference>
<sequence>MADLQDASTGLSGNEIKPYHIHVSSKYLDLTRQKLELTRLPHETTEFKSHDWWEPKSQIEPLVDFWLEKYDWRDQESAFNNQLPQFRTAITVSGSEKPVRLHFVHVRSSHAAAVPLLLIPPFPFTNLSLGHLVRPLTEPEDPDKQQPFHLVIPSLPGLGFSDALPANTCVISATADMLSVVMSRLSYSYYLISNTASAASSPGGVDWKLANHLAVHYSHNCLGAHFINPPLAAPSLTGSPLEWMKWSIAKFFGASMFGYKNEDYRALNRIEPNRAPSAQLLSKHHAEVSSFEPNTPSFALCDSPVGLLALVLKVIRVLGAMKEFSAEEIVTFTQIAWLPGPEAAMRFWARCLASTERTPNKPGAKPTVAVTVFSGDDGERSDGDAEARDVLPRPALASYVCPTWANVSYKLVHAQRVPGNPGLVAWDCPEHISEGVRGLARRLLSVDGRLRGPEEPSTVPLRGIVVQPDSTVSGADQGTKPPLTGMPALTPQAEASWRLERIRETSETPKRSQQDGDPDFDGASPDTLVVTPPGS</sequence>
<dbReference type="SUPFAM" id="SSF53474">
    <property type="entry name" value="alpha/beta-Hydrolases"/>
    <property type="match status" value="1"/>
</dbReference>
<evidence type="ECO:0000256" key="1">
    <source>
        <dbReference type="ARBA" id="ARBA00010088"/>
    </source>
</evidence>
<dbReference type="Pfam" id="PF06441">
    <property type="entry name" value="EHN"/>
    <property type="match status" value="1"/>
</dbReference>
<keyword evidence="2 5" id="KW-0378">Hydrolase</keyword>
<protein>
    <submittedName>
        <fullName evidence="5">Putative epoxide hydrolase 2</fullName>
    </submittedName>
</protein>
<dbReference type="Proteomes" id="UP000186583">
    <property type="component" value="Unassembled WGS sequence"/>
</dbReference>
<comment type="similarity">
    <text evidence="1">Belongs to the peptidase S33 family.</text>
</comment>
<dbReference type="AlphaFoldDB" id="A0A1Q8RKS5"/>
<reference evidence="5 6" key="1">
    <citation type="submission" date="2016-11" db="EMBL/GenBank/DDBJ databases">
        <title>Draft Genome Assembly of Colletotrichum chlorophyti a pathogen of herbaceous plants.</title>
        <authorList>
            <person name="Gan P."/>
            <person name="Narusaka M."/>
            <person name="Tsushima A."/>
            <person name="Narusaka Y."/>
            <person name="Takano Y."/>
            <person name="Shirasu K."/>
        </authorList>
    </citation>
    <scope>NUCLEOTIDE SEQUENCE [LARGE SCALE GENOMIC DNA]</scope>
    <source>
        <strain evidence="5 6">NTL11</strain>
    </source>
</reference>